<organism evidence="2 3">
    <name type="scientific">Phytophthora sojae (strain P6497)</name>
    <name type="common">Soybean stem and root rot agent</name>
    <name type="synonym">Phytophthora megasperma f. sp. glycines</name>
    <dbReference type="NCBI Taxonomy" id="1094619"/>
    <lineage>
        <taxon>Eukaryota</taxon>
        <taxon>Sar</taxon>
        <taxon>Stramenopiles</taxon>
        <taxon>Oomycota</taxon>
        <taxon>Peronosporomycetes</taxon>
        <taxon>Peronosporales</taxon>
        <taxon>Peronosporaceae</taxon>
        <taxon>Phytophthora</taxon>
    </lineage>
</organism>
<feature type="region of interest" description="Disordered" evidence="1">
    <location>
        <begin position="1"/>
        <end position="22"/>
    </location>
</feature>
<feature type="region of interest" description="Disordered" evidence="1">
    <location>
        <begin position="41"/>
        <end position="92"/>
    </location>
</feature>
<dbReference type="InParanoid" id="G4ZPL6"/>
<gene>
    <name evidence="2" type="ORF">PHYSODRAFT_334520</name>
</gene>
<proteinExistence type="predicted"/>
<dbReference type="AlphaFoldDB" id="G4ZPL6"/>
<keyword evidence="3" id="KW-1185">Reference proteome</keyword>
<dbReference type="SMR" id="G4ZPL6"/>
<name>G4ZPL6_PHYSP</name>
<reference evidence="2 3" key="1">
    <citation type="journal article" date="2006" name="Science">
        <title>Phytophthora genome sequences uncover evolutionary origins and mechanisms of pathogenesis.</title>
        <authorList>
            <person name="Tyler B.M."/>
            <person name="Tripathy S."/>
            <person name="Zhang X."/>
            <person name="Dehal P."/>
            <person name="Jiang R.H."/>
            <person name="Aerts A."/>
            <person name="Arredondo F.D."/>
            <person name="Baxter L."/>
            <person name="Bensasson D."/>
            <person name="Beynon J.L."/>
            <person name="Chapman J."/>
            <person name="Damasceno C.M."/>
            <person name="Dorrance A.E."/>
            <person name="Dou D."/>
            <person name="Dickerman A.W."/>
            <person name="Dubchak I.L."/>
            <person name="Garbelotto M."/>
            <person name="Gijzen M."/>
            <person name="Gordon S.G."/>
            <person name="Govers F."/>
            <person name="Grunwald N.J."/>
            <person name="Huang W."/>
            <person name="Ivors K.L."/>
            <person name="Jones R.W."/>
            <person name="Kamoun S."/>
            <person name="Krampis K."/>
            <person name="Lamour K.H."/>
            <person name="Lee M.K."/>
            <person name="McDonald W.H."/>
            <person name="Medina M."/>
            <person name="Meijer H.J."/>
            <person name="Nordberg E.K."/>
            <person name="Maclean D.J."/>
            <person name="Ospina-Giraldo M.D."/>
            <person name="Morris P.F."/>
            <person name="Phuntumart V."/>
            <person name="Putnam N.H."/>
            <person name="Rash S."/>
            <person name="Rose J.K."/>
            <person name="Sakihama Y."/>
            <person name="Salamov A.A."/>
            <person name="Savidor A."/>
            <person name="Scheuring C.F."/>
            <person name="Smith B.M."/>
            <person name="Sobral B.W."/>
            <person name="Terry A."/>
            <person name="Torto-Alalibo T.A."/>
            <person name="Win J."/>
            <person name="Xu Z."/>
            <person name="Zhang H."/>
            <person name="Grigoriev I.V."/>
            <person name="Rokhsar D.S."/>
            <person name="Boore J.L."/>
        </authorList>
    </citation>
    <scope>NUCLEOTIDE SEQUENCE [LARGE SCALE GENOMIC DNA]</scope>
    <source>
        <strain evidence="2 3">P6497</strain>
    </source>
</reference>
<dbReference type="Proteomes" id="UP000002640">
    <property type="component" value="Unassembled WGS sequence"/>
</dbReference>
<accession>G4ZPL6</accession>
<dbReference type="KEGG" id="psoj:PHYSODRAFT_334520"/>
<sequence length="141" mass="15468">MEATRATEVTRDTTVTSSCSRRQQKVNGLAAGAVGAAAAISSDVSVTRSKRRPPPETKETVPAKAVSAVSSEVGAMTRPASHYNSYDEEASEVREQEQELLAQLEHKVKGLYVQEEEEQARAEWAGLYETLSEREQEKTLK</sequence>
<dbReference type="GeneID" id="20646827"/>
<dbReference type="RefSeq" id="XP_009530077.1">
    <property type="nucleotide sequence ID" value="XM_009531782.1"/>
</dbReference>
<dbReference type="EMBL" id="JH159155">
    <property type="protein sequence ID" value="EGZ16328.1"/>
    <property type="molecule type" value="Genomic_DNA"/>
</dbReference>
<feature type="compositionally biased region" description="Polar residues" evidence="1">
    <location>
        <begin position="12"/>
        <end position="21"/>
    </location>
</feature>
<evidence type="ECO:0000313" key="2">
    <source>
        <dbReference type="EMBL" id="EGZ16328.1"/>
    </source>
</evidence>
<evidence type="ECO:0000313" key="3">
    <source>
        <dbReference type="Proteomes" id="UP000002640"/>
    </source>
</evidence>
<evidence type="ECO:0000256" key="1">
    <source>
        <dbReference type="SAM" id="MobiDB-lite"/>
    </source>
</evidence>
<protein>
    <submittedName>
        <fullName evidence="2">Uncharacterized protein</fullName>
    </submittedName>
</protein>